<keyword evidence="2" id="KW-1185">Reference proteome</keyword>
<dbReference type="AlphaFoldDB" id="A0A5D2JVY7"/>
<evidence type="ECO:0000313" key="2">
    <source>
        <dbReference type="Proteomes" id="UP000322667"/>
    </source>
</evidence>
<dbReference type="EMBL" id="CM017630">
    <property type="protein sequence ID" value="TYH58609.1"/>
    <property type="molecule type" value="Genomic_DNA"/>
</dbReference>
<evidence type="ECO:0000313" key="1">
    <source>
        <dbReference type="EMBL" id="TYH58609.1"/>
    </source>
</evidence>
<organism evidence="1 2">
    <name type="scientific">Gossypium tomentosum</name>
    <name type="common">Hawaiian cotton</name>
    <name type="synonym">Gossypium sandvicense</name>
    <dbReference type="NCBI Taxonomy" id="34277"/>
    <lineage>
        <taxon>Eukaryota</taxon>
        <taxon>Viridiplantae</taxon>
        <taxon>Streptophyta</taxon>
        <taxon>Embryophyta</taxon>
        <taxon>Tracheophyta</taxon>
        <taxon>Spermatophyta</taxon>
        <taxon>Magnoliopsida</taxon>
        <taxon>eudicotyledons</taxon>
        <taxon>Gunneridae</taxon>
        <taxon>Pentapetalae</taxon>
        <taxon>rosids</taxon>
        <taxon>malvids</taxon>
        <taxon>Malvales</taxon>
        <taxon>Malvaceae</taxon>
        <taxon>Malvoideae</taxon>
        <taxon>Gossypium</taxon>
    </lineage>
</organism>
<gene>
    <name evidence="1" type="ORF">ES332_D08G166900v1</name>
</gene>
<proteinExistence type="predicted"/>
<protein>
    <submittedName>
        <fullName evidence="1">Uncharacterized protein</fullName>
    </submittedName>
</protein>
<sequence length="30" mass="3609">MNFLQEILAELNRRIDHNLHYPASILVKLF</sequence>
<reference evidence="1 2" key="1">
    <citation type="submission" date="2019-07" db="EMBL/GenBank/DDBJ databases">
        <title>WGS assembly of Gossypium tomentosum.</title>
        <authorList>
            <person name="Chen Z.J."/>
            <person name="Sreedasyam A."/>
            <person name="Ando A."/>
            <person name="Song Q."/>
            <person name="De L."/>
            <person name="Hulse-Kemp A."/>
            <person name="Ding M."/>
            <person name="Ye W."/>
            <person name="Kirkbride R."/>
            <person name="Jenkins J."/>
            <person name="Plott C."/>
            <person name="Lovell J."/>
            <person name="Lin Y.-M."/>
            <person name="Vaughn R."/>
            <person name="Liu B."/>
            <person name="Li W."/>
            <person name="Simpson S."/>
            <person name="Scheffler B."/>
            <person name="Saski C."/>
            <person name="Grover C."/>
            <person name="Hu G."/>
            <person name="Conover J."/>
            <person name="Carlson J."/>
            <person name="Shu S."/>
            <person name="Boston L."/>
            <person name="Williams M."/>
            <person name="Peterson D."/>
            <person name="Mcgee K."/>
            <person name="Jones D."/>
            <person name="Wendel J."/>
            <person name="Stelly D."/>
            <person name="Grimwood J."/>
            <person name="Schmutz J."/>
        </authorList>
    </citation>
    <scope>NUCLEOTIDE SEQUENCE [LARGE SCALE GENOMIC DNA]</scope>
    <source>
        <strain evidence="1">7179.01</strain>
    </source>
</reference>
<dbReference type="Proteomes" id="UP000322667">
    <property type="component" value="Chromosome D08"/>
</dbReference>
<accession>A0A5D2JVY7</accession>
<name>A0A5D2JVY7_GOSTO</name>